<accession>A0A8H7D2F4</accession>
<dbReference type="OrthoDB" id="3036841at2759"/>
<evidence type="ECO:0000313" key="2">
    <source>
        <dbReference type="EMBL" id="KAF7359604.1"/>
    </source>
</evidence>
<dbReference type="Proteomes" id="UP000620124">
    <property type="component" value="Unassembled WGS sequence"/>
</dbReference>
<sequence length="187" mass="19899">MAQSILVAGVHTSLVALSSSSVTAVSASFLQKIAPDRRNDLLALTINGGPHGSFTTVLECSVQHNLALDVSLGLDWNASVREWLIGLNVPCGSDVIRGPLYAVKPSAHATSVPTAVRRLPISINSSSPTARLPSGITHAQPSSMPTHLGWMPSHPGRMPDHTWRMPDHTWQVPAHPGQKAISTEFAI</sequence>
<reference evidence="2" key="1">
    <citation type="submission" date="2020-05" db="EMBL/GenBank/DDBJ databases">
        <title>Mycena genomes resolve the evolution of fungal bioluminescence.</title>
        <authorList>
            <person name="Tsai I.J."/>
        </authorList>
    </citation>
    <scope>NUCLEOTIDE SEQUENCE</scope>
    <source>
        <strain evidence="2">CCC161011</strain>
    </source>
</reference>
<protein>
    <submittedName>
        <fullName evidence="2">Uncharacterized protein</fullName>
    </submittedName>
</protein>
<comment type="caution">
    <text evidence="2">The sequence shown here is derived from an EMBL/GenBank/DDBJ whole genome shotgun (WGS) entry which is preliminary data.</text>
</comment>
<name>A0A8H7D2F4_9AGAR</name>
<proteinExistence type="predicted"/>
<feature type="chain" id="PRO_5034076770" evidence="1">
    <location>
        <begin position="28"/>
        <end position="187"/>
    </location>
</feature>
<feature type="signal peptide" evidence="1">
    <location>
        <begin position="1"/>
        <end position="27"/>
    </location>
</feature>
<dbReference type="EMBL" id="JACAZI010000005">
    <property type="protein sequence ID" value="KAF7359604.1"/>
    <property type="molecule type" value="Genomic_DNA"/>
</dbReference>
<keyword evidence="3" id="KW-1185">Reference proteome</keyword>
<dbReference type="AlphaFoldDB" id="A0A8H7D2F4"/>
<gene>
    <name evidence="2" type="ORF">MVEN_00684200</name>
</gene>
<evidence type="ECO:0000313" key="3">
    <source>
        <dbReference type="Proteomes" id="UP000620124"/>
    </source>
</evidence>
<organism evidence="2 3">
    <name type="scientific">Mycena venus</name>
    <dbReference type="NCBI Taxonomy" id="2733690"/>
    <lineage>
        <taxon>Eukaryota</taxon>
        <taxon>Fungi</taxon>
        <taxon>Dikarya</taxon>
        <taxon>Basidiomycota</taxon>
        <taxon>Agaricomycotina</taxon>
        <taxon>Agaricomycetes</taxon>
        <taxon>Agaricomycetidae</taxon>
        <taxon>Agaricales</taxon>
        <taxon>Marasmiineae</taxon>
        <taxon>Mycenaceae</taxon>
        <taxon>Mycena</taxon>
    </lineage>
</organism>
<evidence type="ECO:0000256" key="1">
    <source>
        <dbReference type="SAM" id="SignalP"/>
    </source>
</evidence>
<keyword evidence="1" id="KW-0732">Signal</keyword>